<comment type="caution">
    <text evidence="4">The sequence shown here is derived from an EMBL/GenBank/DDBJ whole genome shotgun (WGS) entry which is preliminary data.</text>
</comment>
<proteinExistence type="predicted"/>
<dbReference type="SMART" id="SM00175">
    <property type="entry name" value="RAB"/>
    <property type="match status" value="1"/>
</dbReference>
<name>A0A0G2EKA8_9PEZI</name>
<dbReference type="EMBL" id="LAQI01000068">
    <property type="protein sequence ID" value="KKY23242.1"/>
    <property type="molecule type" value="Genomic_DNA"/>
</dbReference>
<dbReference type="Gene3D" id="3.40.50.300">
    <property type="entry name" value="P-loop containing nucleotide triphosphate hydrolases"/>
    <property type="match status" value="1"/>
</dbReference>
<organism evidence="4 5">
    <name type="scientific">Diplodia seriata</name>
    <dbReference type="NCBI Taxonomy" id="420778"/>
    <lineage>
        <taxon>Eukaryota</taxon>
        <taxon>Fungi</taxon>
        <taxon>Dikarya</taxon>
        <taxon>Ascomycota</taxon>
        <taxon>Pezizomycotina</taxon>
        <taxon>Dothideomycetes</taxon>
        <taxon>Dothideomycetes incertae sedis</taxon>
        <taxon>Botryosphaeriales</taxon>
        <taxon>Botryosphaeriaceae</taxon>
        <taxon>Diplodia</taxon>
    </lineage>
</organism>
<dbReference type="SMART" id="SM00173">
    <property type="entry name" value="RAS"/>
    <property type="match status" value="1"/>
</dbReference>
<evidence type="ECO:0000313" key="4">
    <source>
        <dbReference type="EMBL" id="KKY23242.1"/>
    </source>
</evidence>
<dbReference type="Pfam" id="PF00071">
    <property type="entry name" value="Ras"/>
    <property type="match status" value="1"/>
</dbReference>
<dbReference type="InterPro" id="IPR027417">
    <property type="entry name" value="P-loop_NTPase"/>
</dbReference>
<gene>
    <name evidence="4" type="ORF">UCDDS831_g02973</name>
</gene>
<feature type="region of interest" description="Disordered" evidence="3">
    <location>
        <begin position="1"/>
        <end position="54"/>
    </location>
</feature>
<feature type="compositionally biased region" description="Low complexity" evidence="3">
    <location>
        <begin position="28"/>
        <end position="43"/>
    </location>
</feature>
<accession>A0A0G2EKA8</accession>
<sequence length="250" mass="27502">MKTKHSAGSTVSSLRSLSSREGQLSIESASSPASHPQPSAAHADNGVPANPNRMRDNLKITVMGSKAVGKSELVKQYAYGHTHFRFSPGDRISGSKLVKLRNGDDYMLSVNDTFSVHMDTPVAAHQIGQADGVMLVFAPTSSESIDTVINVFNFIAYQFRDTKGRKTLPVVIVANKVDLELPEEQFANLQRGATFAKERGIPYFETSALTEKGIDDAFTGMAERIVAWKKEMQKEPDDLFKKLKRKLQGK</sequence>
<keyword evidence="2" id="KW-0342">GTP-binding</keyword>
<dbReference type="GO" id="GO:0005525">
    <property type="term" value="F:GTP binding"/>
    <property type="evidence" value="ECO:0007669"/>
    <property type="project" value="UniProtKB-KW"/>
</dbReference>
<dbReference type="GO" id="GO:0003924">
    <property type="term" value="F:GTPase activity"/>
    <property type="evidence" value="ECO:0007669"/>
    <property type="project" value="InterPro"/>
</dbReference>
<evidence type="ECO:0000256" key="3">
    <source>
        <dbReference type="SAM" id="MobiDB-lite"/>
    </source>
</evidence>
<feature type="compositionally biased region" description="Polar residues" evidence="3">
    <location>
        <begin position="1"/>
        <end position="11"/>
    </location>
</feature>
<dbReference type="GO" id="GO:0016020">
    <property type="term" value="C:membrane"/>
    <property type="evidence" value="ECO:0007669"/>
    <property type="project" value="InterPro"/>
</dbReference>
<dbReference type="PRINTS" id="PR00449">
    <property type="entry name" value="RASTRNSFRMNG"/>
</dbReference>
<dbReference type="PANTHER" id="PTHR24070">
    <property type="entry name" value="RAS, DI-RAS, AND RHEB FAMILY MEMBERS OF SMALL GTPASE SUPERFAMILY"/>
    <property type="match status" value="1"/>
</dbReference>
<dbReference type="Proteomes" id="UP000034182">
    <property type="component" value="Unassembled WGS sequence"/>
</dbReference>
<evidence type="ECO:0000256" key="2">
    <source>
        <dbReference type="ARBA" id="ARBA00023134"/>
    </source>
</evidence>
<evidence type="ECO:0000313" key="5">
    <source>
        <dbReference type="Proteomes" id="UP000034182"/>
    </source>
</evidence>
<dbReference type="AlphaFoldDB" id="A0A0G2EKA8"/>
<evidence type="ECO:0000256" key="1">
    <source>
        <dbReference type="ARBA" id="ARBA00022741"/>
    </source>
</evidence>
<dbReference type="GO" id="GO:0007165">
    <property type="term" value="P:signal transduction"/>
    <property type="evidence" value="ECO:0007669"/>
    <property type="project" value="InterPro"/>
</dbReference>
<dbReference type="InterPro" id="IPR001806">
    <property type="entry name" value="Small_GTPase"/>
</dbReference>
<dbReference type="PROSITE" id="PS51421">
    <property type="entry name" value="RAS"/>
    <property type="match status" value="1"/>
</dbReference>
<keyword evidence="1" id="KW-0547">Nucleotide-binding</keyword>
<protein>
    <submittedName>
        <fullName evidence="4">Putative ras gtpase</fullName>
    </submittedName>
</protein>
<dbReference type="SUPFAM" id="SSF52540">
    <property type="entry name" value="P-loop containing nucleoside triphosphate hydrolases"/>
    <property type="match status" value="1"/>
</dbReference>
<reference evidence="4 5" key="2">
    <citation type="submission" date="2015-05" db="EMBL/GenBank/DDBJ databases">
        <title>Distinctive expansion of gene families associated with plant cell wall degradation and secondary metabolism in the genomes of grapevine trunk pathogens.</title>
        <authorList>
            <person name="Lawrence D.P."/>
            <person name="Travadon R."/>
            <person name="Rolshausen P.E."/>
            <person name="Baumgartner K."/>
        </authorList>
    </citation>
    <scope>NUCLEOTIDE SEQUENCE [LARGE SCALE GENOMIC DNA]</scope>
    <source>
        <strain evidence="4">DS831</strain>
    </source>
</reference>
<dbReference type="PROSITE" id="PS51419">
    <property type="entry name" value="RAB"/>
    <property type="match status" value="1"/>
</dbReference>
<dbReference type="InterPro" id="IPR020849">
    <property type="entry name" value="Small_GTPase_Ras-type"/>
</dbReference>
<reference evidence="4 5" key="1">
    <citation type="submission" date="2015-03" db="EMBL/GenBank/DDBJ databases">
        <authorList>
            <person name="Morales-Cruz A."/>
            <person name="Amrine K.C."/>
            <person name="Cantu D."/>
        </authorList>
    </citation>
    <scope>NUCLEOTIDE SEQUENCE [LARGE SCALE GENOMIC DNA]</scope>
    <source>
        <strain evidence="4">DS831</strain>
    </source>
</reference>